<evidence type="ECO:0000259" key="7">
    <source>
        <dbReference type="Pfam" id="PF00884"/>
    </source>
</evidence>
<dbReference type="CDD" id="cd16015">
    <property type="entry name" value="LTA_synthase"/>
    <property type="match status" value="1"/>
</dbReference>
<evidence type="ECO:0000256" key="3">
    <source>
        <dbReference type="ARBA" id="ARBA00022692"/>
    </source>
</evidence>
<dbReference type="SUPFAM" id="SSF53649">
    <property type="entry name" value="Alkaline phosphatase-like"/>
    <property type="match status" value="1"/>
</dbReference>
<keyword evidence="4 6" id="KW-1133">Transmembrane helix</keyword>
<gene>
    <name evidence="8" type="ORF">ACFPOE_17890</name>
</gene>
<comment type="subcellular location">
    <subcellularLocation>
        <location evidence="1">Cell membrane</location>
        <topology evidence="1">Multi-pass membrane protein</topology>
    </subcellularLocation>
</comment>
<evidence type="ECO:0000313" key="9">
    <source>
        <dbReference type="Proteomes" id="UP001596037"/>
    </source>
</evidence>
<organism evidence="8 9">
    <name type="scientific">Caenimonas terrae</name>
    <dbReference type="NCBI Taxonomy" id="696074"/>
    <lineage>
        <taxon>Bacteria</taxon>
        <taxon>Pseudomonadati</taxon>
        <taxon>Pseudomonadota</taxon>
        <taxon>Betaproteobacteria</taxon>
        <taxon>Burkholderiales</taxon>
        <taxon>Comamonadaceae</taxon>
        <taxon>Caenimonas</taxon>
    </lineage>
</organism>
<keyword evidence="3 6" id="KW-0812">Transmembrane</keyword>
<dbReference type="EMBL" id="JBHSMF010000009">
    <property type="protein sequence ID" value="MFC5499422.1"/>
    <property type="molecule type" value="Genomic_DNA"/>
</dbReference>
<evidence type="ECO:0000256" key="2">
    <source>
        <dbReference type="ARBA" id="ARBA00022475"/>
    </source>
</evidence>
<dbReference type="Gene3D" id="3.40.720.10">
    <property type="entry name" value="Alkaline Phosphatase, subunit A"/>
    <property type="match status" value="1"/>
</dbReference>
<evidence type="ECO:0000313" key="8">
    <source>
        <dbReference type="EMBL" id="MFC5499422.1"/>
    </source>
</evidence>
<dbReference type="Pfam" id="PF00884">
    <property type="entry name" value="Sulfatase"/>
    <property type="match status" value="1"/>
</dbReference>
<evidence type="ECO:0000256" key="4">
    <source>
        <dbReference type="ARBA" id="ARBA00022989"/>
    </source>
</evidence>
<comment type="caution">
    <text evidence="8">The sequence shown here is derived from an EMBL/GenBank/DDBJ whole genome shotgun (WGS) entry which is preliminary data.</text>
</comment>
<feature type="transmembrane region" description="Helical" evidence="6">
    <location>
        <begin position="92"/>
        <end position="117"/>
    </location>
</feature>
<evidence type="ECO:0000256" key="5">
    <source>
        <dbReference type="ARBA" id="ARBA00023136"/>
    </source>
</evidence>
<reference evidence="9" key="1">
    <citation type="journal article" date="2019" name="Int. J. Syst. Evol. Microbiol.">
        <title>The Global Catalogue of Microorganisms (GCM) 10K type strain sequencing project: providing services to taxonomists for standard genome sequencing and annotation.</title>
        <authorList>
            <consortium name="The Broad Institute Genomics Platform"/>
            <consortium name="The Broad Institute Genome Sequencing Center for Infectious Disease"/>
            <person name="Wu L."/>
            <person name="Ma J."/>
        </authorList>
    </citation>
    <scope>NUCLEOTIDE SEQUENCE [LARGE SCALE GENOMIC DNA]</scope>
    <source>
        <strain evidence="9">CCUG 57401</strain>
    </source>
</reference>
<evidence type="ECO:0000256" key="6">
    <source>
        <dbReference type="SAM" id="Phobius"/>
    </source>
</evidence>
<dbReference type="Proteomes" id="UP001596037">
    <property type="component" value="Unassembled WGS sequence"/>
</dbReference>
<keyword evidence="2" id="KW-1003">Cell membrane</keyword>
<evidence type="ECO:0000256" key="1">
    <source>
        <dbReference type="ARBA" id="ARBA00004651"/>
    </source>
</evidence>
<keyword evidence="9" id="KW-1185">Reference proteome</keyword>
<feature type="transmembrane region" description="Helical" evidence="6">
    <location>
        <begin position="129"/>
        <end position="152"/>
    </location>
</feature>
<sequence length="528" mass="56431">MQRVQPGRIYLAFALIEHSACIVNPAGPTPSELRRQGRAALALALRALAVFLVMAQICIALWFRQKFGKVELDQILFHLQQGSSNVLYADQLLVWSGIKNCLLGPLLYTGVLMALAARTGATRRRLGGLLLGAPVLALAVAGSAAFAVSLTVTFPPSGIGGQDWIALLYRAPPALQAPRRKRNLVLIYGESLEFSYEAKPFGGGLLDPLEHGELAQARSFAHFRQLAGTGWTIAGMVASQCGLPLKPLGIFGGNRFGDDATQFLPNARCLGDVLHASGYRNVFLGGASTSFAGKGMFLRSHGYQEVVGREEWLRRNPGLALNEWGIYDDDLFAQALRKLGELARAGGPFNLTILTVGMHPPDGFLAPSCPVRFGDLRDSVACTAHLIDSFLAAARKGGYLRDTDVVVLGDHLSQQNSQTGRLEQSGERSVFNKLLTASPLPANRSDIDHFDLAPTILSALGYRLPGGRFGLGCSALGPVSCRTLADDPLADAKLDHSSVFYNALWLPAGPAAAPTSLAFSSHAAPPSR</sequence>
<proteinExistence type="predicted"/>
<feature type="transmembrane region" description="Helical" evidence="6">
    <location>
        <begin position="43"/>
        <end position="63"/>
    </location>
</feature>
<accession>A0ABW0NHB2</accession>
<name>A0ABW0NHB2_9BURK</name>
<protein>
    <submittedName>
        <fullName evidence="8">Sulfatase-like hydrolase/transferase</fullName>
    </submittedName>
</protein>
<dbReference type="PANTHER" id="PTHR47371:SF3">
    <property type="entry name" value="PHOSPHOGLYCEROL TRANSFERASE I"/>
    <property type="match status" value="1"/>
</dbReference>
<dbReference type="InterPro" id="IPR017850">
    <property type="entry name" value="Alkaline_phosphatase_core_sf"/>
</dbReference>
<dbReference type="RefSeq" id="WP_376851645.1">
    <property type="nucleotide sequence ID" value="NZ_JBHSMF010000009.1"/>
</dbReference>
<dbReference type="PANTHER" id="PTHR47371">
    <property type="entry name" value="LIPOTEICHOIC ACID SYNTHASE"/>
    <property type="match status" value="1"/>
</dbReference>
<dbReference type="InterPro" id="IPR000917">
    <property type="entry name" value="Sulfatase_N"/>
</dbReference>
<keyword evidence="5 6" id="KW-0472">Membrane</keyword>
<dbReference type="InterPro" id="IPR050448">
    <property type="entry name" value="OpgB/LTA_synthase_biosynth"/>
</dbReference>
<feature type="domain" description="Sulfatase N-terminal" evidence="7">
    <location>
        <begin position="182"/>
        <end position="462"/>
    </location>
</feature>